<evidence type="ECO:0000313" key="1">
    <source>
        <dbReference type="EMBL" id="RAK83891.1"/>
    </source>
</evidence>
<feature type="non-terminal residue" evidence="1">
    <location>
        <position position="1"/>
    </location>
</feature>
<accession>A0ACD1I0R7</accession>
<dbReference type="Proteomes" id="UP000249748">
    <property type="component" value="Unassembled WGS sequence"/>
</dbReference>
<organism evidence="1 2">
    <name type="scientific">Aspergillus costaricaensis CBS 115574</name>
    <dbReference type="NCBI Taxonomy" id="1448317"/>
    <lineage>
        <taxon>Eukaryota</taxon>
        <taxon>Fungi</taxon>
        <taxon>Dikarya</taxon>
        <taxon>Ascomycota</taxon>
        <taxon>Pezizomycotina</taxon>
        <taxon>Eurotiomycetes</taxon>
        <taxon>Eurotiomycetidae</taxon>
        <taxon>Eurotiales</taxon>
        <taxon>Aspergillaceae</taxon>
        <taxon>Aspergillus</taxon>
        <taxon>Aspergillus subgen. Circumdati</taxon>
    </lineage>
</organism>
<protein>
    <submittedName>
        <fullName evidence="1">Uncharacterized protein</fullName>
    </submittedName>
</protein>
<sequence length="92" mass="10607">DTFVFLYGVDPILAKNIDYIPTINVIERHATVKASEKRIGIDLFEERFYKFLDALDSAGYAGDYLDSMQADAQLNELHKAYKDFWVASRLVR</sequence>
<reference evidence="1" key="1">
    <citation type="submission" date="2018-02" db="EMBL/GenBank/DDBJ databases">
        <title>The genomes of Aspergillus section Nigri reveals drivers in fungal speciation.</title>
        <authorList>
            <consortium name="DOE Joint Genome Institute"/>
            <person name="Vesth T.C."/>
            <person name="Nybo J."/>
            <person name="Theobald S."/>
            <person name="Brandl J."/>
            <person name="Frisvad J.C."/>
            <person name="Nielsen K.F."/>
            <person name="Lyhne E.K."/>
            <person name="Kogle M.E."/>
            <person name="Kuo A."/>
            <person name="Riley R."/>
            <person name="Clum A."/>
            <person name="Nolan M."/>
            <person name="Lipzen A."/>
            <person name="Salamov A."/>
            <person name="Henrissat B."/>
            <person name="Wiebenga A."/>
            <person name="De vries R.P."/>
            <person name="Grigoriev I.V."/>
            <person name="Mortensen U.H."/>
            <person name="Andersen M.R."/>
            <person name="Baker S.E."/>
        </authorList>
    </citation>
    <scope>NUCLEOTIDE SEQUENCE</scope>
    <source>
        <strain evidence="1">CBS 115574</strain>
    </source>
</reference>
<evidence type="ECO:0000313" key="2">
    <source>
        <dbReference type="Proteomes" id="UP000249748"/>
    </source>
</evidence>
<dbReference type="EMBL" id="KZ824581">
    <property type="protein sequence ID" value="RAK83891.1"/>
    <property type="molecule type" value="Genomic_DNA"/>
</dbReference>
<name>A0ACD1I0R7_9EURO</name>
<keyword evidence="2" id="KW-1185">Reference proteome</keyword>
<proteinExistence type="predicted"/>
<gene>
    <name evidence="1" type="ORF">BO79DRAFT_159643</name>
</gene>